<reference evidence="2" key="1">
    <citation type="submission" date="2016-12" db="EMBL/GenBank/DDBJ databases">
        <title>The genomes of Aspergillus section Nigri reveals drivers in fungal speciation.</title>
        <authorList>
            <consortium name="DOE Joint Genome Institute"/>
            <person name="Vesth T.C."/>
            <person name="Nybo J."/>
            <person name="Theobald S."/>
            <person name="Brandl J."/>
            <person name="Frisvad J.C."/>
            <person name="Nielsen K.F."/>
            <person name="Lyhne E.K."/>
            <person name="Kogle M.E."/>
            <person name="Kuo A."/>
            <person name="Riley R."/>
            <person name="Clum A."/>
            <person name="Nolan M."/>
            <person name="Lipzen A."/>
            <person name="Salamov A."/>
            <person name="Henrissat B."/>
            <person name="Wiebenga A."/>
            <person name="De Vries R.P."/>
            <person name="Grigoriev I.V."/>
            <person name="Mortensen U.H."/>
            <person name="Andersen M.R."/>
            <person name="Baker S.E."/>
        </authorList>
    </citation>
    <scope>NUCLEOTIDE SEQUENCE [LARGE SCALE GENOMIC DNA]</scope>
    <source>
        <strain evidence="2">CBS 113365</strain>
    </source>
</reference>
<evidence type="ECO:0000313" key="3">
    <source>
        <dbReference type="Proteomes" id="UP000248405"/>
    </source>
</evidence>
<organism evidence="2 3">
    <name type="scientific">Aspergillus vadensis (strain CBS 113365 / IMI 142717 / IBT 24658)</name>
    <dbReference type="NCBI Taxonomy" id="1448311"/>
    <lineage>
        <taxon>Eukaryota</taxon>
        <taxon>Fungi</taxon>
        <taxon>Dikarya</taxon>
        <taxon>Ascomycota</taxon>
        <taxon>Pezizomycotina</taxon>
        <taxon>Eurotiomycetes</taxon>
        <taxon>Eurotiomycetidae</taxon>
        <taxon>Eurotiales</taxon>
        <taxon>Aspergillaceae</taxon>
        <taxon>Aspergillus</taxon>
        <taxon>Aspergillus subgen. Circumdati</taxon>
    </lineage>
</organism>
<protein>
    <submittedName>
        <fullName evidence="2">Uncharacterized protein</fullName>
    </submittedName>
</protein>
<proteinExistence type="predicted"/>
<gene>
    <name evidence="2" type="ORF">BO88DRAFT_427220</name>
</gene>
<dbReference type="EMBL" id="KZ821631">
    <property type="protein sequence ID" value="PYH67009.1"/>
    <property type="molecule type" value="Genomic_DNA"/>
</dbReference>
<evidence type="ECO:0000313" key="2">
    <source>
        <dbReference type="EMBL" id="PYH67009.1"/>
    </source>
</evidence>
<dbReference type="OrthoDB" id="1898716at2759"/>
<evidence type="ECO:0000256" key="1">
    <source>
        <dbReference type="SAM" id="MobiDB-lite"/>
    </source>
</evidence>
<dbReference type="GeneID" id="37213558"/>
<feature type="region of interest" description="Disordered" evidence="1">
    <location>
        <begin position="153"/>
        <end position="180"/>
    </location>
</feature>
<sequence length="278" mass="31260">MRKYELYNHDTSLIIKSYWSSALSVDNKPRFACRKPAAGVRYIGHDCGCYVEPFLTNVDKPFVLQCTTNSGRRVTSIPPIITPEYLDEKQEYLVAHGDLDTTVVKCRVTLKRSRTLRMLISVSPGSYTTAGFRWVGNTTVEIPADPLHAPISHAGYPGHAQSSHKRGEGQSSLSSGPIRRNKRPDIIRSLIPLKAAQYSIECDSDVFVMIRVKRSGRRYIFNSSLSENWLPSMPELSGYYPTPMIKTLEDVVPQYKHCPEPDQEEVGTRVIPSVKEAV</sequence>
<dbReference type="Proteomes" id="UP000248405">
    <property type="component" value="Unassembled WGS sequence"/>
</dbReference>
<dbReference type="RefSeq" id="XP_025560803.1">
    <property type="nucleotide sequence ID" value="XM_025708966.1"/>
</dbReference>
<accession>A0A319B3B7</accession>
<keyword evidence="3" id="KW-1185">Reference proteome</keyword>
<name>A0A319B3B7_ASPVC</name>
<dbReference type="AlphaFoldDB" id="A0A319B3B7"/>